<sequence length="152" mass="16827">MEGIAAVLLTIHLKFINPARSGPTIADIIALHNNEDTMSLPRRCRRAVVQYQHPITAVNVGAVLGWERSLELELFKVRAYCGRRPPACTYSMHVYHPTSPSKGRQMCAIFHPPCTSRLRHISLAPDGVQGTSQRSESRRGKVACLCTSTFTA</sequence>
<organism evidence="1 2">
    <name type="scientific">Pterulicium gracile</name>
    <dbReference type="NCBI Taxonomy" id="1884261"/>
    <lineage>
        <taxon>Eukaryota</taxon>
        <taxon>Fungi</taxon>
        <taxon>Dikarya</taxon>
        <taxon>Basidiomycota</taxon>
        <taxon>Agaricomycotina</taxon>
        <taxon>Agaricomycetes</taxon>
        <taxon>Agaricomycetidae</taxon>
        <taxon>Agaricales</taxon>
        <taxon>Pleurotineae</taxon>
        <taxon>Pterulaceae</taxon>
        <taxon>Pterulicium</taxon>
    </lineage>
</organism>
<keyword evidence="2" id="KW-1185">Reference proteome</keyword>
<dbReference type="EMBL" id="ML178820">
    <property type="protein sequence ID" value="TFL03639.1"/>
    <property type="molecule type" value="Genomic_DNA"/>
</dbReference>
<evidence type="ECO:0000313" key="1">
    <source>
        <dbReference type="EMBL" id="TFL03639.1"/>
    </source>
</evidence>
<name>A0A5C3QTN7_9AGAR</name>
<protein>
    <submittedName>
        <fullName evidence="1">Uncharacterized protein</fullName>
    </submittedName>
</protein>
<proteinExistence type="predicted"/>
<reference evidence="1 2" key="1">
    <citation type="journal article" date="2019" name="Nat. Ecol. Evol.">
        <title>Megaphylogeny resolves global patterns of mushroom evolution.</title>
        <authorList>
            <person name="Varga T."/>
            <person name="Krizsan K."/>
            <person name="Foldi C."/>
            <person name="Dima B."/>
            <person name="Sanchez-Garcia M."/>
            <person name="Sanchez-Ramirez S."/>
            <person name="Szollosi G.J."/>
            <person name="Szarkandi J.G."/>
            <person name="Papp V."/>
            <person name="Albert L."/>
            <person name="Andreopoulos W."/>
            <person name="Angelini C."/>
            <person name="Antonin V."/>
            <person name="Barry K.W."/>
            <person name="Bougher N.L."/>
            <person name="Buchanan P."/>
            <person name="Buyck B."/>
            <person name="Bense V."/>
            <person name="Catcheside P."/>
            <person name="Chovatia M."/>
            <person name="Cooper J."/>
            <person name="Damon W."/>
            <person name="Desjardin D."/>
            <person name="Finy P."/>
            <person name="Geml J."/>
            <person name="Haridas S."/>
            <person name="Hughes K."/>
            <person name="Justo A."/>
            <person name="Karasinski D."/>
            <person name="Kautmanova I."/>
            <person name="Kiss B."/>
            <person name="Kocsube S."/>
            <person name="Kotiranta H."/>
            <person name="LaButti K.M."/>
            <person name="Lechner B.E."/>
            <person name="Liimatainen K."/>
            <person name="Lipzen A."/>
            <person name="Lukacs Z."/>
            <person name="Mihaltcheva S."/>
            <person name="Morgado L.N."/>
            <person name="Niskanen T."/>
            <person name="Noordeloos M.E."/>
            <person name="Ohm R.A."/>
            <person name="Ortiz-Santana B."/>
            <person name="Ovrebo C."/>
            <person name="Racz N."/>
            <person name="Riley R."/>
            <person name="Savchenko A."/>
            <person name="Shiryaev A."/>
            <person name="Soop K."/>
            <person name="Spirin V."/>
            <person name="Szebenyi C."/>
            <person name="Tomsovsky M."/>
            <person name="Tulloss R.E."/>
            <person name="Uehling J."/>
            <person name="Grigoriev I.V."/>
            <person name="Vagvolgyi C."/>
            <person name="Papp T."/>
            <person name="Martin F.M."/>
            <person name="Miettinen O."/>
            <person name="Hibbett D.S."/>
            <person name="Nagy L.G."/>
        </authorList>
    </citation>
    <scope>NUCLEOTIDE SEQUENCE [LARGE SCALE GENOMIC DNA]</scope>
    <source>
        <strain evidence="1 2">CBS 309.79</strain>
    </source>
</reference>
<accession>A0A5C3QTN7</accession>
<dbReference type="Proteomes" id="UP000305067">
    <property type="component" value="Unassembled WGS sequence"/>
</dbReference>
<evidence type="ECO:0000313" key="2">
    <source>
        <dbReference type="Proteomes" id="UP000305067"/>
    </source>
</evidence>
<gene>
    <name evidence="1" type="ORF">BDV98DRAFT_393328</name>
</gene>
<dbReference type="AlphaFoldDB" id="A0A5C3QTN7"/>